<evidence type="ECO:0000256" key="4">
    <source>
        <dbReference type="ARBA" id="ARBA00022728"/>
    </source>
</evidence>
<keyword evidence="6 7" id="KW-0539">Nucleus</keyword>
<dbReference type="Proteomes" id="UP000006671">
    <property type="component" value="Unassembled WGS sequence"/>
</dbReference>
<gene>
    <name evidence="9" type="ORF">NAEGRDRAFT_66683</name>
</gene>
<comment type="subcellular location">
    <subcellularLocation>
        <location evidence="1 7">Nucleus</location>
    </subcellularLocation>
</comment>
<dbReference type="Pfam" id="PF03371">
    <property type="entry name" value="PRP38"/>
    <property type="match status" value="1"/>
</dbReference>
<dbReference type="OMA" id="GSQCILP"/>
<feature type="compositionally biased region" description="Acidic residues" evidence="8">
    <location>
        <begin position="14"/>
        <end position="26"/>
    </location>
</feature>
<dbReference type="GO" id="GO:0000398">
    <property type="term" value="P:mRNA splicing, via spliceosome"/>
    <property type="evidence" value="ECO:0007669"/>
    <property type="project" value="UniProtKB-UniRule"/>
</dbReference>
<sequence length="330" mass="38530">MVHNQQQQPRGGDQYDDDEEYDDYEQSEQSYNNQGSSDQPRIKKSNKINVWGNSSTMNITPYLYKKVLASPYFKSLYEYKTYHEVLDLIKNIKYIHPFTDGDTNAEPSIAFSLLFKLHTLKLSYKQLKGMLQKDMSTNTKAMALLYVRFAVQPDEMWDYFRDFVNDENNTVNIYTKRISLGEFVRSLITNQKLFGSQCILPILPANLVRRMEDSDEFSQSYQKNKRKYYEKDYSDRRSSSSYQSDYSRKKQKSDSNTTQPSKSNTETANSEKEDFEPAESRFSKPTFAKTANNSQSYSKKYGAITKEYTTNISFSKKDITEVETVKLSKD</sequence>
<dbReference type="VEuPathDB" id="AmoebaDB:NAEGRDRAFT_66683"/>
<evidence type="ECO:0000256" key="2">
    <source>
        <dbReference type="ARBA" id="ARBA00006164"/>
    </source>
</evidence>
<feature type="compositionally biased region" description="Basic and acidic residues" evidence="8">
    <location>
        <begin position="228"/>
        <end position="238"/>
    </location>
</feature>
<evidence type="ECO:0000313" key="10">
    <source>
        <dbReference type="Proteomes" id="UP000006671"/>
    </source>
</evidence>
<feature type="compositionally biased region" description="Polar residues" evidence="8">
    <location>
        <begin position="256"/>
        <end position="268"/>
    </location>
</feature>
<dbReference type="GO" id="GO:0005681">
    <property type="term" value="C:spliceosomal complex"/>
    <property type="evidence" value="ECO:0007669"/>
    <property type="project" value="UniProtKB-KW"/>
</dbReference>
<evidence type="ECO:0000256" key="5">
    <source>
        <dbReference type="ARBA" id="ARBA00023187"/>
    </source>
</evidence>
<evidence type="ECO:0000256" key="8">
    <source>
        <dbReference type="SAM" id="MobiDB-lite"/>
    </source>
</evidence>
<evidence type="ECO:0000256" key="7">
    <source>
        <dbReference type="RuleBase" id="RU367025"/>
    </source>
</evidence>
<feature type="region of interest" description="Disordered" evidence="8">
    <location>
        <begin position="228"/>
        <end position="299"/>
    </location>
</feature>
<dbReference type="OrthoDB" id="3881at2759"/>
<keyword evidence="5 7" id="KW-0508">mRNA splicing</keyword>
<reference evidence="9 10" key="1">
    <citation type="journal article" date="2010" name="Cell">
        <title>The genome of Naegleria gruberi illuminates early eukaryotic versatility.</title>
        <authorList>
            <person name="Fritz-Laylin L.K."/>
            <person name="Prochnik S.E."/>
            <person name="Ginger M.L."/>
            <person name="Dacks J.B."/>
            <person name="Carpenter M.L."/>
            <person name="Field M.C."/>
            <person name="Kuo A."/>
            <person name="Paredez A."/>
            <person name="Chapman J."/>
            <person name="Pham J."/>
            <person name="Shu S."/>
            <person name="Neupane R."/>
            <person name="Cipriano M."/>
            <person name="Mancuso J."/>
            <person name="Tu H."/>
            <person name="Salamov A."/>
            <person name="Lindquist E."/>
            <person name="Shapiro H."/>
            <person name="Lucas S."/>
            <person name="Grigoriev I.V."/>
            <person name="Cande W.Z."/>
            <person name="Fulton C."/>
            <person name="Rokhsar D.S."/>
            <person name="Dawson S.C."/>
        </authorList>
    </citation>
    <scope>NUCLEOTIDE SEQUENCE [LARGE SCALE GENOMIC DNA]</scope>
    <source>
        <strain evidence="9 10">NEG-M</strain>
    </source>
</reference>
<dbReference type="InterPro" id="IPR005037">
    <property type="entry name" value="PRP38"/>
</dbReference>
<organism evidence="10">
    <name type="scientific">Naegleria gruberi</name>
    <name type="common">Amoeba</name>
    <dbReference type="NCBI Taxonomy" id="5762"/>
    <lineage>
        <taxon>Eukaryota</taxon>
        <taxon>Discoba</taxon>
        <taxon>Heterolobosea</taxon>
        <taxon>Tetramitia</taxon>
        <taxon>Eutetramitia</taxon>
        <taxon>Vahlkampfiidae</taxon>
        <taxon>Naegleria</taxon>
    </lineage>
</organism>
<feature type="region of interest" description="Disordered" evidence="8">
    <location>
        <begin position="1"/>
        <end position="43"/>
    </location>
</feature>
<comment type="function">
    <text evidence="7">Required for pre-mRNA splicing.</text>
</comment>
<dbReference type="AlphaFoldDB" id="D2VCT3"/>
<keyword evidence="3 7" id="KW-0507">mRNA processing</keyword>
<dbReference type="eggNOG" id="KOG2888">
    <property type="taxonomic scope" value="Eukaryota"/>
</dbReference>
<keyword evidence="10" id="KW-1185">Reference proteome</keyword>
<evidence type="ECO:0000256" key="6">
    <source>
        <dbReference type="ARBA" id="ARBA00023242"/>
    </source>
</evidence>
<evidence type="ECO:0000256" key="1">
    <source>
        <dbReference type="ARBA" id="ARBA00004123"/>
    </source>
</evidence>
<feature type="compositionally biased region" description="Polar residues" evidence="8">
    <location>
        <begin position="289"/>
        <end position="298"/>
    </location>
</feature>
<dbReference type="EMBL" id="GG738863">
    <property type="protein sequence ID" value="EFC45362.1"/>
    <property type="molecule type" value="Genomic_DNA"/>
</dbReference>
<evidence type="ECO:0000256" key="3">
    <source>
        <dbReference type="ARBA" id="ARBA00022664"/>
    </source>
</evidence>
<keyword evidence="4 7" id="KW-0747">Spliceosome</keyword>
<protein>
    <recommendedName>
        <fullName evidence="7">Pre-mRNA-splicing factor 38</fullName>
    </recommendedName>
</protein>
<name>D2VCT3_NAEGR</name>
<proteinExistence type="inferred from homology"/>
<dbReference type="GeneID" id="8857367"/>
<accession>D2VCT3</accession>
<comment type="similarity">
    <text evidence="2 7">Belongs to the PRP38 family.</text>
</comment>
<dbReference type="PANTHER" id="PTHR23142">
    <property type="entry name" value="PRE-MRNA-SPLICING FACTOR 38A-RELATED"/>
    <property type="match status" value="1"/>
</dbReference>
<evidence type="ECO:0000313" key="9">
    <source>
        <dbReference type="EMBL" id="EFC45362.1"/>
    </source>
</evidence>
<dbReference type="InParanoid" id="D2VCT3"/>
<dbReference type="KEGG" id="ngr:NAEGRDRAFT_66683"/>
<dbReference type="STRING" id="5762.D2VCT3"/>
<dbReference type="RefSeq" id="XP_002678106.1">
    <property type="nucleotide sequence ID" value="XM_002678060.1"/>
</dbReference>